<dbReference type="NCBIfam" id="TIGR00756">
    <property type="entry name" value="PPR"/>
    <property type="match status" value="11"/>
</dbReference>
<gene>
    <name evidence="5" type="ORF">RJT34_22815</name>
</gene>
<dbReference type="Pfam" id="PF12854">
    <property type="entry name" value="PPR_1"/>
    <property type="match status" value="1"/>
</dbReference>
<dbReference type="InterPro" id="IPR002885">
    <property type="entry name" value="PPR_rpt"/>
</dbReference>
<dbReference type="AlphaFoldDB" id="A0AAN9FRP1"/>
<evidence type="ECO:0008006" key="7">
    <source>
        <dbReference type="Google" id="ProtNLM"/>
    </source>
</evidence>
<dbReference type="Pfam" id="PF13041">
    <property type="entry name" value="PPR_2"/>
    <property type="match status" value="4"/>
</dbReference>
<evidence type="ECO:0000313" key="5">
    <source>
        <dbReference type="EMBL" id="KAK7277798.1"/>
    </source>
</evidence>
<feature type="region of interest" description="Disordered" evidence="4">
    <location>
        <begin position="803"/>
        <end position="826"/>
    </location>
</feature>
<feature type="repeat" description="PPR" evidence="3">
    <location>
        <begin position="523"/>
        <end position="557"/>
    </location>
</feature>
<evidence type="ECO:0000313" key="6">
    <source>
        <dbReference type="Proteomes" id="UP001359559"/>
    </source>
</evidence>
<keyword evidence="6" id="KW-1185">Reference proteome</keyword>
<feature type="repeat" description="PPR" evidence="3">
    <location>
        <begin position="418"/>
        <end position="452"/>
    </location>
</feature>
<dbReference type="InterPro" id="IPR011990">
    <property type="entry name" value="TPR-like_helical_dom_sf"/>
</dbReference>
<feature type="repeat" description="PPR" evidence="3">
    <location>
        <begin position="383"/>
        <end position="417"/>
    </location>
</feature>
<evidence type="ECO:0000256" key="2">
    <source>
        <dbReference type="ARBA" id="ARBA00022737"/>
    </source>
</evidence>
<reference evidence="5 6" key="1">
    <citation type="submission" date="2024-01" db="EMBL/GenBank/DDBJ databases">
        <title>The genomes of 5 underutilized Papilionoideae crops provide insights into root nodulation and disease resistance.</title>
        <authorList>
            <person name="Yuan L."/>
        </authorList>
    </citation>
    <scope>NUCLEOTIDE SEQUENCE [LARGE SCALE GENOMIC DNA]</scope>
    <source>
        <strain evidence="5">LY-2023</strain>
        <tissue evidence="5">Leaf</tissue>
    </source>
</reference>
<dbReference type="SUPFAM" id="SSF81901">
    <property type="entry name" value="HCP-like"/>
    <property type="match status" value="1"/>
</dbReference>
<dbReference type="PROSITE" id="PS51375">
    <property type="entry name" value="PPR"/>
    <property type="match status" value="11"/>
</dbReference>
<dbReference type="EMBL" id="JAYKXN010000006">
    <property type="protein sequence ID" value="KAK7277798.1"/>
    <property type="molecule type" value="Genomic_DNA"/>
</dbReference>
<dbReference type="Gene3D" id="1.25.40.10">
    <property type="entry name" value="Tetratricopeptide repeat domain"/>
    <property type="match status" value="5"/>
</dbReference>
<name>A0AAN9FRP1_CLITE</name>
<dbReference type="GO" id="GO:0009507">
    <property type="term" value="C:chloroplast"/>
    <property type="evidence" value="ECO:0007669"/>
    <property type="project" value="TreeGrafter"/>
</dbReference>
<accession>A0AAN9FRP1</accession>
<feature type="repeat" description="PPR" evidence="3">
    <location>
        <begin position="453"/>
        <end position="487"/>
    </location>
</feature>
<feature type="repeat" description="PPR" evidence="3">
    <location>
        <begin position="207"/>
        <end position="241"/>
    </location>
</feature>
<evidence type="ECO:0000256" key="4">
    <source>
        <dbReference type="SAM" id="MobiDB-lite"/>
    </source>
</evidence>
<comment type="similarity">
    <text evidence="1">Belongs to the PPR family. P subfamily.</text>
</comment>
<proteinExistence type="inferred from homology"/>
<feature type="repeat" description="PPR" evidence="3">
    <location>
        <begin position="558"/>
        <end position="592"/>
    </location>
</feature>
<dbReference type="PANTHER" id="PTHR47936">
    <property type="entry name" value="PPR_LONG DOMAIN-CONTAINING PROTEIN"/>
    <property type="match status" value="1"/>
</dbReference>
<sequence>MCSQKTLLRIINKGLSFPSNQQQPQLQLAHKIAQTLINSRIELQTMIPSITSHVTHHVLSHPILPPHSCLSFFHFITTHHHNPDLKAHVILLYRLFQARKFGSMKTILNRVVTDPRLDCPVRDIGFLVDECEPHFVEKLFDMLFRVCADMRKFHKALMVFDYVREKGLVVEERSCFFLLLALKKCGEVDLCLRFFRRMVESRSVGIRVQTLTLVIDVLCRRGEVEKAKGLMDEMASKGVVKPSDFTYNTLLNAYVRRKDQRGVDELLRSMEEVQVVPSLITYSILIQWYASCGNFGKADKVFEEMHERNMEMDARVYSSMMSWNCKLGNVKRAFALFDEMIGRGIAPNAHTYGALISGVCKAGQMEAAEILLSEMQSKGVDVNVVILNTMMDGYCKKGMIDEAFRLQVMMERKGLEADVFTYNTLASGLCKLQRYEEAKRTLYTMEEKGVAPNVVSCTTFIEIHCKEGNIAEAERFFRDLEKKWEVPNIATYNTLIDAYSKKEKVKQAHMLKSEMVEKGILPDVYTYTSLILGECIVGRVDEALKLFNEMLLKGISGNVATYTTIISGLSKQGRADEAFKLYDEMMKMGLTPDDRVFTALVGGLHKSGFHVTVKQNEQGNKNVTHLIPQAAWGANLVNPHKRLWNAGDEHEILVELEGMGGARKVQLEDKPANLWMKRGARMSFTSIMMILKMISEPLTQVSEEELSNQLFWRNFANVINGNIIQKLGLSVPEKLKWDGLEFLNKIGSESQNIAEAIYIQSGLAVPRGTDDTGDKRSCQPAIAAIQSSLPERIKMLLTRAVSKMKDEGRSSEERKTEEDSSKVGGNYIQYSDSQEFHVSPNGLVLDDKKAEEMKTLFSTAESVMEAWAMLATSLGHPSFI</sequence>
<dbReference type="PANTHER" id="PTHR47936:SF1">
    <property type="entry name" value="PENTATRICOPEPTIDE REPEAT-CONTAINING PROTEIN GUN1, CHLOROPLASTIC"/>
    <property type="match status" value="1"/>
</dbReference>
<evidence type="ECO:0000256" key="1">
    <source>
        <dbReference type="ARBA" id="ARBA00007626"/>
    </source>
</evidence>
<dbReference type="Pfam" id="PF13812">
    <property type="entry name" value="PPR_3"/>
    <property type="match status" value="1"/>
</dbReference>
<keyword evidence="2" id="KW-0677">Repeat</keyword>
<feature type="repeat" description="PPR" evidence="3">
    <location>
        <begin position="348"/>
        <end position="382"/>
    </location>
</feature>
<dbReference type="GO" id="GO:0010019">
    <property type="term" value="P:chloroplast-nucleus signaling pathway"/>
    <property type="evidence" value="ECO:0007669"/>
    <property type="project" value="TreeGrafter"/>
</dbReference>
<dbReference type="Proteomes" id="UP001359559">
    <property type="component" value="Unassembled WGS sequence"/>
</dbReference>
<feature type="compositionally biased region" description="Basic and acidic residues" evidence="4">
    <location>
        <begin position="803"/>
        <end position="821"/>
    </location>
</feature>
<comment type="caution">
    <text evidence="5">The sequence shown here is derived from an EMBL/GenBank/DDBJ whole genome shotgun (WGS) entry which is preliminary data.</text>
</comment>
<feature type="repeat" description="PPR" evidence="3">
    <location>
        <begin position="278"/>
        <end position="312"/>
    </location>
</feature>
<feature type="repeat" description="PPR" evidence="3">
    <location>
        <begin position="243"/>
        <end position="277"/>
    </location>
</feature>
<organism evidence="5 6">
    <name type="scientific">Clitoria ternatea</name>
    <name type="common">Butterfly pea</name>
    <dbReference type="NCBI Taxonomy" id="43366"/>
    <lineage>
        <taxon>Eukaryota</taxon>
        <taxon>Viridiplantae</taxon>
        <taxon>Streptophyta</taxon>
        <taxon>Embryophyta</taxon>
        <taxon>Tracheophyta</taxon>
        <taxon>Spermatophyta</taxon>
        <taxon>Magnoliopsida</taxon>
        <taxon>eudicotyledons</taxon>
        <taxon>Gunneridae</taxon>
        <taxon>Pentapetalae</taxon>
        <taxon>rosids</taxon>
        <taxon>fabids</taxon>
        <taxon>Fabales</taxon>
        <taxon>Fabaceae</taxon>
        <taxon>Papilionoideae</taxon>
        <taxon>50 kb inversion clade</taxon>
        <taxon>NPAAA clade</taxon>
        <taxon>indigoferoid/millettioid clade</taxon>
        <taxon>Phaseoleae</taxon>
        <taxon>Clitoria</taxon>
    </lineage>
</organism>
<evidence type="ECO:0000256" key="3">
    <source>
        <dbReference type="PROSITE-ProRule" id="PRU00708"/>
    </source>
</evidence>
<feature type="repeat" description="PPR" evidence="3">
    <location>
        <begin position="488"/>
        <end position="522"/>
    </location>
</feature>
<dbReference type="GO" id="GO:0031930">
    <property type="term" value="P:mitochondria-nucleus signaling pathway"/>
    <property type="evidence" value="ECO:0007669"/>
    <property type="project" value="TreeGrafter"/>
</dbReference>
<feature type="repeat" description="PPR" evidence="3">
    <location>
        <begin position="313"/>
        <end position="347"/>
    </location>
</feature>
<protein>
    <recommendedName>
        <fullName evidence="7">Pentatricopeptide repeat-containing protein</fullName>
    </recommendedName>
</protein>